<gene>
    <name evidence="2" type="ORF">EG242_14500</name>
</gene>
<dbReference type="EMBL" id="RQTJ01000062">
    <property type="protein sequence ID" value="RRA89300.1"/>
    <property type="molecule type" value="Genomic_DNA"/>
</dbReference>
<proteinExistence type="predicted"/>
<keyword evidence="3" id="KW-1185">Reference proteome</keyword>
<keyword evidence="1" id="KW-0812">Transmembrane</keyword>
<name>A0A3P1AKV7_9FLAO</name>
<evidence type="ECO:0000256" key="1">
    <source>
        <dbReference type="SAM" id="Phobius"/>
    </source>
</evidence>
<comment type="caution">
    <text evidence="2">The sequence shown here is derived from an EMBL/GenBank/DDBJ whole genome shotgun (WGS) entry which is preliminary data.</text>
</comment>
<evidence type="ECO:0000313" key="3">
    <source>
        <dbReference type="Proteomes" id="UP000268372"/>
    </source>
</evidence>
<dbReference type="Pfam" id="PF16118">
    <property type="entry name" value="DUF4834"/>
    <property type="match status" value="1"/>
</dbReference>
<organism evidence="2 3">
    <name type="scientific">Paenimyroides viscosum</name>
    <dbReference type="NCBI Taxonomy" id="2488729"/>
    <lineage>
        <taxon>Bacteria</taxon>
        <taxon>Pseudomonadati</taxon>
        <taxon>Bacteroidota</taxon>
        <taxon>Flavobacteriia</taxon>
        <taxon>Flavobacteriales</taxon>
        <taxon>Flavobacteriaceae</taxon>
        <taxon>Paenimyroides</taxon>
    </lineage>
</organism>
<feature type="transmembrane region" description="Helical" evidence="1">
    <location>
        <begin position="6"/>
        <end position="27"/>
    </location>
</feature>
<reference evidence="2 3" key="1">
    <citation type="submission" date="2018-11" db="EMBL/GenBank/DDBJ databases">
        <title>Flavobacterium sp. nov., YIM 102796 draft genome.</title>
        <authorList>
            <person name="Li G."/>
            <person name="Jiang Y."/>
        </authorList>
    </citation>
    <scope>NUCLEOTIDE SEQUENCE [LARGE SCALE GENOMIC DNA]</scope>
    <source>
        <strain evidence="2 3">YIM 102796</strain>
    </source>
</reference>
<dbReference type="Proteomes" id="UP000268372">
    <property type="component" value="Unassembled WGS sequence"/>
</dbReference>
<dbReference type="AlphaFoldDB" id="A0A3P1AKV7"/>
<evidence type="ECO:0000313" key="2">
    <source>
        <dbReference type="EMBL" id="RRA89300.1"/>
    </source>
</evidence>
<keyword evidence="1" id="KW-0472">Membrane</keyword>
<sequence length="90" mass="10756">MDHASLQSFIKTIFIIILVYYLFKFAFKLFAPFLIKKAVSKVSENFQKQQQAYQNQNTQQQPDFESELKQNKIPKEKKKVGEYIDFEEIK</sequence>
<keyword evidence="1" id="KW-1133">Transmembrane helix</keyword>
<dbReference type="InterPro" id="IPR032272">
    <property type="entry name" value="DUF4834"/>
</dbReference>
<protein>
    <submittedName>
        <fullName evidence="2">DUF4834 family protein</fullName>
    </submittedName>
</protein>
<dbReference type="RefSeq" id="WP_124900629.1">
    <property type="nucleotide sequence ID" value="NZ_RQTJ01000062.1"/>
</dbReference>
<accession>A0A3P1AKV7</accession>